<dbReference type="OrthoDB" id="40329at2759"/>
<keyword evidence="2" id="KW-1185">Reference proteome</keyword>
<reference evidence="1" key="1">
    <citation type="submission" date="2020-06" db="EMBL/GenBank/DDBJ databases">
        <authorList>
            <consortium name="Plant Systems Biology data submission"/>
        </authorList>
    </citation>
    <scope>NUCLEOTIDE SEQUENCE</scope>
    <source>
        <strain evidence="1">D6</strain>
    </source>
</reference>
<name>A0A9N8HNX6_9STRA</name>
<evidence type="ECO:0000313" key="1">
    <source>
        <dbReference type="EMBL" id="CAB9519642.1"/>
    </source>
</evidence>
<sequence>MMVVASSRAADTALRKQHLKMVSPTTLRRSGAVWACFLVFLGSCDAFSPLLPSSSPTRTFPQQSISETQTHLFMSSSSPTTSRRNWGKNALAWLTSGAVLLPSAAAVAEDAVAAPPLDMKLFVDPKGLFAVNVPSKFFKLRRTESGDLPDEKTGKGRRGSSIFTAGDLGKAEIIAVERFPTKVLLEENGIEPTGDLSTFPAIGESLAVANLINLRREKEKTGNTMIDPESVSLSEDKMEIRFRMRTEIDVQKPELLMETYGVRQLFRLTTAKATLNSNDGNIMAVFASALEQDFNGRDRDALEEAVDSFTATDQSTKK</sequence>
<dbReference type="EMBL" id="CAICTM010001031">
    <property type="protein sequence ID" value="CAB9519642.1"/>
    <property type="molecule type" value="Genomic_DNA"/>
</dbReference>
<proteinExistence type="predicted"/>
<dbReference type="AlphaFoldDB" id="A0A9N8HNX6"/>
<evidence type="ECO:0000313" key="2">
    <source>
        <dbReference type="Proteomes" id="UP001153069"/>
    </source>
</evidence>
<protein>
    <submittedName>
        <fullName evidence="1">Uncharacterized protein</fullName>
    </submittedName>
</protein>
<accession>A0A9N8HNX6</accession>
<gene>
    <name evidence="1" type="ORF">SEMRO_1033_G233720.1</name>
</gene>
<organism evidence="1 2">
    <name type="scientific">Seminavis robusta</name>
    <dbReference type="NCBI Taxonomy" id="568900"/>
    <lineage>
        <taxon>Eukaryota</taxon>
        <taxon>Sar</taxon>
        <taxon>Stramenopiles</taxon>
        <taxon>Ochrophyta</taxon>
        <taxon>Bacillariophyta</taxon>
        <taxon>Bacillariophyceae</taxon>
        <taxon>Bacillariophycidae</taxon>
        <taxon>Naviculales</taxon>
        <taxon>Naviculaceae</taxon>
        <taxon>Seminavis</taxon>
    </lineage>
</organism>
<dbReference type="Proteomes" id="UP001153069">
    <property type="component" value="Unassembled WGS sequence"/>
</dbReference>
<comment type="caution">
    <text evidence="1">The sequence shown here is derived from an EMBL/GenBank/DDBJ whole genome shotgun (WGS) entry which is preliminary data.</text>
</comment>